<dbReference type="AlphaFoldDB" id="A0A545UVC5"/>
<evidence type="ECO:0000313" key="1">
    <source>
        <dbReference type="EMBL" id="TQV93415.1"/>
    </source>
</evidence>
<dbReference type="EMBL" id="SPUK01000012">
    <property type="protein sequence ID" value="TQV93415.1"/>
    <property type="molecule type" value="Genomic_DNA"/>
</dbReference>
<comment type="caution">
    <text evidence="1">The sequence shown here is derived from an EMBL/GenBank/DDBJ whole genome shotgun (WGS) entry which is preliminary data.</text>
</comment>
<accession>A0A545UVC5</accession>
<protein>
    <submittedName>
        <fullName evidence="1">Uncharacterized protein</fullName>
    </submittedName>
</protein>
<proteinExistence type="predicted"/>
<evidence type="ECO:0000313" key="2">
    <source>
        <dbReference type="Proteomes" id="UP000315783"/>
    </source>
</evidence>
<keyword evidence="2" id="KW-1185">Reference proteome</keyword>
<name>A0A545UVC5_9HYPO</name>
<sequence length="50" mass="5494">MRTDAESLKEENTQFLCFIDLAGYARIEVAAIGTNLVTSSSRPPEAPPPW</sequence>
<reference evidence="1 2" key="1">
    <citation type="journal article" date="2019" name="Appl. Microbiol. Biotechnol.">
        <title>Genome sequence of Isaria javanica and comparative genome analysis insights into family S53 peptidase evolution in fungal entomopathogens.</title>
        <authorList>
            <person name="Lin R."/>
            <person name="Zhang X."/>
            <person name="Xin B."/>
            <person name="Zou M."/>
            <person name="Gao Y."/>
            <person name="Qin F."/>
            <person name="Hu Q."/>
            <person name="Xie B."/>
            <person name="Cheng X."/>
        </authorList>
    </citation>
    <scope>NUCLEOTIDE SEQUENCE [LARGE SCALE GENOMIC DNA]</scope>
    <source>
        <strain evidence="1 2">IJ1G</strain>
    </source>
</reference>
<gene>
    <name evidence="1" type="ORF">IF1G_07993</name>
</gene>
<dbReference type="Proteomes" id="UP000315783">
    <property type="component" value="Unassembled WGS sequence"/>
</dbReference>
<organism evidence="1 2">
    <name type="scientific">Cordyceps javanica</name>
    <dbReference type="NCBI Taxonomy" id="43265"/>
    <lineage>
        <taxon>Eukaryota</taxon>
        <taxon>Fungi</taxon>
        <taxon>Dikarya</taxon>
        <taxon>Ascomycota</taxon>
        <taxon>Pezizomycotina</taxon>
        <taxon>Sordariomycetes</taxon>
        <taxon>Hypocreomycetidae</taxon>
        <taxon>Hypocreales</taxon>
        <taxon>Cordycipitaceae</taxon>
        <taxon>Cordyceps</taxon>
    </lineage>
</organism>